<evidence type="ECO:0000313" key="1">
    <source>
        <dbReference type="EMBL" id="KJV63043.1"/>
    </source>
</evidence>
<dbReference type="AlphaFoldDB" id="A0A0F3N4P7"/>
<comment type="caution">
    <text evidence="1">The sequence shown here is derived from an EMBL/GenBank/DDBJ whole genome shotgun (WGS) entry which is preliminary data.</text>
</comment>
<accession>A0A0F3N4P7</accession>
<proteinExistence type="predicted"/>
<gene>
    <name evidence="1" type="ORF">EPHNCH_1248</name>
</gene>
<dbReference type="PATRIC" id="fig|1359161.3.peg.1423"/>
<reference evidence="1 2" key="1">
    <citation type="submission" date="2015-01" db="EMBL/GenBank/DDBJ databases">
        <title>Genome Sequencing of Rickettsiales.</title>
        <authorList>
            <person name="Daugherty S.C."/>
            <person name="Su Q."/>
            <person name="Abolude K."/>
            <person name="Beier-Sexton M."/>
            <person name="Carlyon J.A."/>
            <person name="Carter R."/>
            <person name="Day N.P."/>
            <person name="Dumler S.J."/>
            <person name="Dyachenko V."/>
            <person name="Godinez A."/>
            <person name="Kurtti T.J."/>
            <person name="Lichay M."/>
            <person name="Mullins K.E."/>
            <person name="Ott S."/>
            <person name="Pappas-Brown V."/>
            <person name="Paris D.H."/>
            <person name="Patel P."/>
            <person name="Richards A.L."/>
            <person name="Sadzewicz L."/>
            <person name="Sears K."/>
            <person name="Seidman D."/>
            <person name="Sengamalay N."/>
            <person name="Stenos J."/>
            <person name="Tallon L.J."/>
            <person name="Vincent G."/>
            <person name="Fraser C.M."/>
            <person name="Munderloh U."/>
            <person name="Dunning-Hotopp J.C."/>
        </authorList>
    </citation>
    <scope>NUCLEOTIDE SEQUENCE [LARGE SCALE GENOMIC DNA]</scope>
    <source>
        <strain evidence="1 2">NCH-1</strain>
    </source>
</reference>
<name>A0A0F3N4P7_ANAPH</name>
<sequence>MCVLFAALYGYIKQYAHVLTRLVAAGMIKILLSKISV</sequence>
<dbReference type="Proteomes" id="UP000033754">
    <property type="component" value="Unassembled WGS sequence"/>
</dbReference>
<evidence type="ECO:0000313" key="2">
    <source>
        <dbReference type="Proteomes" id="UP000033754"/>
    </source>
</evidence>
<dbReference type="EMBL" id="LANT01000008">
    <property type="protein sequence ID" value="KJV63043.1"/>
    <property type="molecule type" value="Genomic_DNA"/>
</dbReference>
<protein>
    <submittedName>
        <fullName evidence="1">Uncharacterized protein</fullName>
    </submittedName>
</protein>
<organism evidence="1 2">
    <name type="scientific">Anaplasma phagocytophilum str. NCH-1</name>
    <dbReference type="NCBI Taxonomy" id="1359161"/>
    <lineage>
        <taxon>Bacteria</taxon>
        <taxon>Pseudomonadati</taxon>
        <taxon>Pseudomonadota</taxon>
        <taxon>Alphaproteobacteria</taxon>
        <taxon>Rickettsiales</taxon>
        <taxon>Anaplasmataceae</taxon>
        <taxon>Anaplasma</taxon>
        <taxon>phagocytophilum group</taxon>
    </lineage>
</organism>